<dbReference type="GO" id="GO:0046872">
    <property type="term" value="F:metal ion binding"/>
    <property type="evidence" value="ECO:0007669"/>
    <property type="project" value="UniProtKB-KW"/>
</dbReference>
<keyword evidence="1 6" id="KW-0645">Protease</keyword>
<evidence type="ECO:0000256" key="6">
    <source>
        <dbReference type="RuleBase" id="RU003983"/>
    </source>
</evidence>
<evidence type="ECO:0000256" key="3">
    <source>
        <dbReference type="ARBA" id="ARBA00022801"/>
    </source>
</evidence>
<evidence type="ECO:0000313" key="9">
    <source>
        <dbReference type="Proteomes" id="UP000596329"/>
    </source>
</evidence>
<protein>
    <submittedName>
        <fullName evidence="8">M48 family metalloprotease</fullName>
    </submittedName>
</protein>
<dbReference type="InterPro" id="IPR051156">
    <property type="entry name" value="Mito/Outer_Membr_Metalloprot"/>
</dbReference>
<keyword evidence="2" id="KW-0479">Metal-binding</keyword>
<gene>
    <name evidence="8" type="ORF">H0H26_08055</name>
</gene>
<keyword evidence="4 6" id="KW-0862">Zinc</keyword>
<dbReference type="CDD" id="cd07324">
    <property type="entry name" value="M48C_Oma1-like"/>
    <property type="match status" value="1"/>
</dbReference>
<evidence type="ECO:0000256" key="1">
    <source>
        <dbReference type="ARBA" id="ARBA00022670"/>
    </source>
</evidence>
<sequence length="435" mass="51950">MKYTSLAFLMVFFTINIFSQEYKNIDTTATNEKKLFLKDFKNRHDTNIEYVKNNFSGNTKKDLIKRYIDAFNDFSKTVTKGELYFNKDDQEYLEKIVTTIKNVNPILKEKDFYIYLSRDPSINAFSIGDGTLIINLALFNALKSEGELASVICHEMAHYYLDHRGRSIKKSIDFLNSDTFKKEERSIKKEKYNKYKRADKLLKNLEYTRKNKSRIFEFQADSLGYCFFKNTKYNPQQAVDLLNHLSDSDKEKETLEEADYKMFFTTKNQSFIKEWLQMEDFSDYHYSKENSHRWDIDSLKTHPDCKERITRIKLDNQKKTNFSVDASFFEKIKNISPYETVYNYYYFKEYGICLYESLKLYRKNKKDAFLLELIAKNLELLAKAKKEMKFNTYITSINPKEHTISQQRFLNFMNNLTLTEIEQISKDYNNLTKKL</sequence>
<dbReference type="Pfam" id="PF01435">
    <property type="entry name" value="Peptidase_M48"/>
    <property type="match status" value="1"/>
</dbReference>
<dbReference type="Gene3D" id="3.30.2010.10">
    <property type="entry name" value="Metalloproteases ('zincins'), catalytic domain"/>
    <property type="match status" value="1"/>
</dbReference>
<dbReference type="EMBL" id="CP059075">
    <property type="protein sequence ID" value="QRE02866.1"/>
    <property type="molecule type" value="Genomic_DNA"/>
</dbReference>
<reference evidence="8 9" key="1">
    <citation type="submission" date="2020-07" db="EMBL/GenBank/DDBJ databases">
        <title>Genomic characterization of Flavobacterium psychrophilum strains.</title>
        <authorList>
            <person name="Castillo D."/>
            <person name="Jorgensen J."/>
            <person name="Middelboe M."/>
        </authorList>
    </citation>
    <scope>NUCLEOTIDE SEQUENCE [LARGE SCALE GENOMIC DNA]</scope>
    <source>
        <strain evidence="8 9">FPS-R7</strain>
    </source>
</reference>
<dbReference type="GO" id="GO:0051603">
    <property type="term" value="P:proteolysis involved in protein catabolic process"/>
    <property type="evidence" value="ECO:0007669"/>
    <property type="project" value="TreeGrafter"/>
</dbReference>
<dbReference type="RefSeq" id="WP_203095601.1">
    <property type="nucleotide sequence ID" value="NZ_CP059075.1"/>
</dbReference>
<comment type="cofactor">
    <cofactor evidence="6">
        <name>Zn(2+)</name>
        <dbReference type="ChEBI" id="CHEBI:29105"/>
    </cofactor>
    <text evidence="6">Binds 1 zinc ion per subunit.</text>
</comment>
<dbReference type="PANTHER" id="PTHR22726">
    <property type="entry name" value="METALLOENDOPEPTIDASE OMA1"/>
    <property type="match status" value="1"/>
</dbReference>
<evidence type="ECO:0000313" key="8">
    <source>
        <dbReference type="EMBL" id="QRE02866.1"/>
    </source>
</evidence>
<feature type="domain" description="Peptidase M48" evidence="7">
    <location>
        <begin position="90"/>
        <end position="313"/>
    </location>
</feature>
<keyword evidence="3 6" id="KW-0378">Hydrolase</keyword>
<evidence type="ECO:0000259" key="7">
    <source>
        <dbReference type="Pfam" id="PF01435"/>
    </source>
</evidence>
<accession>A0A7U2NCY8</accession>
<dbReference type="Proteomes" id="UP000596329">
    <property type="component" value="Chromosome"/>
</dbReference>
<comment type="similarity">
    <text evidence="6">Belongs to the peptidase M48 family.</text>
</comment>
<evidence type="ECO:0000256" key="4">
    <source>
        <dbReference type="ARBA" id="ARBA00022833"/>
    </source>
</evidence>
<name>A0A7U2NCY8_FLAPS</name>
<dbReference type="PANTHER" id="PTHR22726:SF1">
    <property type="entry name" value="METALLOENDOPEPTIDASE OMA1, MITOCHONDRIAL"/>
    <property type="match status" value="1"/>
</dbReference>
<dbReference type="GO" id="GO:0016020">
    <property type="term" value="C:membrane"/>
    <property type="evidence" value="ECO:0007669"/>
    <property type="project" value="TreeGrafter"/>
</dbReference>
<keyword evidence="5 6" id="KW-0482">Metalloprotease</keyword>
<dbReference type="AlphaFoldDB" id="A0A7U2NCY8"/>
<evidence type="ECO:0000256" key="5">
    <source>
        <dbReference type="ARBA" id="ARBA00023049"/>
    </source>
</evidence>
<proteinExistence type="inferred from homology"/>
<organism evidence="8 9">
    <name type="scientific">Flavobacterium psychrophilum</name>
    <dbReference type="NCBI Taxonomy" id="96345"/>
    <lineage>
        <taxon>Bacteria</taxon>
        <taxon>Pseudomonadati</taxon>
        <taxon>Bacteroidota</taxon>
        <taxon>Flavobacteriia</taxon>
        <taxon>Flavobacteriales</taxon>
        <taxon>Flavobacteriaceae</taxon>
        <taxon>Flavobacterium</taxon>
    </lineage>
</organism>
<dbReference type="InterPro" id="IPR001915">
    <property type="entry name" value="Peptidase_M48"/>
</dbReference>
<evidence type="ECO:0000256" key="2">
    <source>
        <dbReference type="ARBA" id="ARBA00022723"/>
    </source>
</evidence>
<dbReference type="GO" id="GO:0004222">
    <property type="term" value="F:metalloendopeptidase activity"/>
    <property type="evidence" value="ECO:0007669"/>
    <property type="project" value="InterPro"/>
</dbReference>